<dbReference type="InterPro" id="IPR007345">
    <property type="entry name" value="Polysacch_pyruvyl_Trfase"/>
</dbReference>
<proteinExistence type="predicted"/>
<organism evidence="3 4">
    <name type="scientific">Myceligenerans crystallogenes</name>
    <dbReference type="NCBI Taxonomy" id="316335"/>
    <lineage>
        <taxon>Bacteria</taxon>
        <taxon>Bacillati</taxon>
        <taxon>Actinomycetota</taxon>
        <taxon>Actinomycetes</taxon>
        <taxon>Micrococcales</taxon>
        <taxon>Promicromonosporaceae</taxon>
        <taxon>Myceligenerans</taxon>
    </lineage>
</organism>
<dbReference type="Proteomes" id="UP001501094">
    <property type="component" value="Unassembled WGS sequence"/>
</dbReference>
<reference evidence="3 4" key="1">
    <citation type="journal article" date="2019" name="Int. J. Syst. Evol. Microbiol.">
        <title>The Global Catalogue of Microorganisms (GCM) 10K type strain sequencing project: providing services to taxonomists for standard genome sequencing and annotation.</title>
        <authorList>
            <consortium name="The Broad Institute Genomics Platform"/>
            <consortium name="The Broad Institute Genome Sequencing Center for Infectious Disease"/>
            <person name="Wu L."/>
            <person name="Ma J."/>
        </authorList>
    </citation>
    <scope>NUCLEOTIDE SEQUENCE [LARGE SCALE GENOMIC DNA]</scope>
    <source>
        <strain evidence="3 4">JCM 14326</strain>
    </source>
</reference>
<feature type="domain" description="Polysaccharide pyruvyl transferase" evidence="2">
    <location>
        <begin position="413"/>
        <end position="552"/>
    </location>
</feature>
<feature type="region of interest" description="Disordered" evidence="1">
    <location>
        <begin position="1"/>
        <end position="30"/>
    </location>
</feature>
<comment type="caution">
    <text evidence="3">The sequence shown here is derived from an EMBL/GenBank/DDBJ whole genome shotgun (WGS) entry which is preliminary data.</text>
</comment>
<evidence type="ECO:0000259" key="2">
    <source>
        <dbReference type="Pfam" id="PF04230"/>
    </source>
</evidence>
<dbReference type="RefSeq" id="WP_344102064.1">
    <property type="nucleotide sequence ID" value="NZ_BAAANL010000003.1"/>
</dbReference>
<name>A0ABN2NCX6_9MICO</name>
<protein>
    <recommendedName>
        <fullName evidence="2">Polysaccharide pyruvyl transferase domain-containing protein</fullName>
    </recommendedName>
</protein>
<evidence type="ECO:0000313" key="3">
    <source>
        <dbReference type="EMBL" id="GAA1861817.1"/>
    </source>
</evidence>
<dbReference type="Pfam" id="PF04230">
    <property type="entry name" value="PS_pyruv_trans"/>
    <property type="match status" value="1"/>
</dbReference>
<keyword evidence="4" id="KW-1185">Reference proteome</keyword>
<sequence length="630" mass="68551">MTTEISTPGDVVAGETETEPNVSTASNEPMTPRDDVIVCSFYTADDYYRGHGERLRTTLDRIGVAHELREIEIPEGLDWADVTRRKVPFLAEVCAAHPDKKVYWIDVDCSLSEFPSLIADFSADIIGFQRGFSSPLSIGYANRTRFWEPAFWGVNTTAAARRFVTDAAAAEEAGRDIKATDDYFFEEAWRKNAESLSFQIIPSVAVFSKAKPASGVTPFFLFGSSGNVEEFKGKVVQHGRAGLPGGSASAGVPMRRRVLDVLKKVERKLPGDARNSLRLVADRVGVTHVLTHGLKEGFSGSGRRIRIANRLVREGQAGRADKVAELWSRLEQMGPVDDAERDAKAAADTFVHFRTTGEGAPIPLAWWPRPYPGNFGDWLSPLVLRHYGGHPLQFLEPAAPVSRPHLLSVGSIGRFIKPRSIVVGTGISSDDITLEPKATYVSLRGPITAERVRESGGPDVTSFGDPGLLLSRIYPVDRDAAATNGRVALVRHFTHANLPVVLPDDWDELSVLMSAPEDVRAFVARLGEYDAVVTSAMHVMIACHSYGIPCALVVFSGMEGTVHGNGVKYRDYSLGAGLSRTYEPVSVPLDLNGVDLPGLLATEQVSEAKLDEVEAAVRQAVELWSAATAR</sequence>
<accession>A0ABN2NCX6</accession>
<feature type="compositionally biased region" description="Polar residues" evidence="1">
    <location>
        <begin position="19"/>
        <end position="29"/>
    </location>
</feature>
<evidence type="ECO:0000256" key="1">
    <source>
        <dbReference type="SAM" id="MobiDB-lite"/>
    </source>
</evidence>
<evidence type="ECO:0000313" key="4">
    <source>
        <dbReference type="Proteomes" id="UP001501094"/>
    </source>
</evidence>
<dbReference type="EMBL" id="BAAANL010000003">
    <property type="protein sequence ID" value="GAA1861817.1"/>
    <property type="molecule type" value="Genomic_DNA"/>
</dbReference>
<gene>
    <name evidence="3" type="ORF">GCM10009751_19510</name>
</gene>